<dbReference type="SMART" id="SM00448">
    <property type="entry name" value="REC"/>
    <property type="match status" value="1"/>
</dbReference>
<dbReference type="Pfam" id="PF00072">
    <property type="entry name" value="Response_reg"/>
    <property type="match status" value="1"/>
</dbReference>
<organism evidence="5 6">
    <name type="scientific">Spirosoma sordidisoli</name>
    <dbReference type="NCBI Taxonomy" id="2502893"/>
    <lineage>
        <taxon>Bacteria</taxon>
        <taxon>Pseudomonadati</taxon>
        <taxon>Bacteroidota</taxon>
        <taxon>Cytophagia</taxon>
        <taxon>Cytophagales</taxon>
        <taxon>Cytophagaceae</taxon>
        <taxon>Spirosoma</taxon>
    </lineage>
</organism>
<reference evidence="5 6" key="1">
    <citation type="submission" date="2019-01" db="EMBL/GenBank/DDBJ databases">
        <title>Spirosoma flava sp. nov., a propanil-degrading bacterium isolated from herbicide-contaminated soil.</title>
        <authorList>
            <person name="Zhang L."/>
            <person name="Jiang J.-D."/>
        </authorList>
    </citation>
    <scope>NUCLEOTIDE SEQUENCE [LARGE SCALE GENOMIC DNA]</scope>
    <source>
        <strain evidence="5 6">TY50</strain>
    </source>
</reference>
<protein>
    <submittedName>
        <fullName evidence="5">Response regulator</fullName>
    </submittedName>
</protein>
<name>A0A4Q2UK63_9BACT</name>
<accession>A0A4Q2UK63</accession>
<dbReference type="PANTHER" id="PTHR45339">
    <property type="entry name" value="HYBRID SIGNAL TRANSDUCTION HISTIDINE KINASE J"/>
    <property type="match status" value="1"/>
</dbReference>
<evidence type="ECO:0000313" key="6">
    <source>
        <dbReference type="Proteomes" id="UP000290407"/>
    </source>
</evidence>
<dbReference type="AlphaFoldDB" id="A0A4Q2UK63"/>
<sequence length="153" mass="16935">MGAIHLIDKPIYTVDSLSSSQKPTPADGSDQPLAGIRLLLVDDYPINLKMAQRFMQKWGILVDTAENGQIAIDKFSAGTYDIVLMDLEMPVLDGYLATEVIRQQNPAVPVLALTGSAPFSNQDRAFAIGMNDYVTKPFNPDDLFEKIARYTQR</sequence>
<evidence type="ECO:0000313" key="5">
    <source>
        <dbReference type="EMBL" id="RYC67885.1"/>
    </source>
</evidence>
<dbReference type="InterPro" id="IPR011006">
    <property type="entry name" value="CheY-like_superfamily"/>
</dbReference>
<dbReference type="Proteomes" id="UP000290407">
    <property type="component" value="Unassembled WGS sequence"/>
</dbReference>
<dbReference type="GO" id="GO:0000160">
    <property type="term" value="P:phosphorelay signal transduction system"/>
    <property type="evidence" value="ECO:0007669"/>
    <property type="project" value="UniProtKB-KW"/>
</dbReference>
<proteinExistence type="predicted"/>
<dbReference type="EMBL" id="SBLB01000006">
    <property type="protein sequence ID" value="RYC67885.1"/>
    <property type="molecule type" value="Genomic_DNA"/>
</dbReference>
<evidence type="ECO:0000259" key="4">
    <source>
        <dbReference type="PROSITE" id="PS50110"/>
    </source>
</evidence>
<dbReference type="PROSITE" id="PS50110">
    <property type="entry name" value="RESPONSE_REGULATORY"/>
    <property type="match status" value="1"/>
</dbReference>
<keyword evidence="1 3" id="KW-0597">Phosphoprotein</keyword>
<dbReference type="SUPFAM" id="SSF52172">
    <property type="entry name" value="CheY-like"/>
    <property type="match status" value="1"/>
</dbReference>
<comment type="caution">
    <text evidence="5">The sequence shown here is derived from an EMBL/GenBank/DDBJ whole genome shotgun (WGS) entry which is preliminary data.</text>
</comment>
<keyword evidence="6" id="KW-1185">Reference proteome</keyword>
<dbReference type="Gene3D" id="3.40.50.2300">
    <property type="match status" value="1"/>
</dbReference>
<evidence type="ECO:0000256" key="3">
    <source>
        <dbReference type="PROSITE-ProRule" id="PRU00169"/>
    </source>
</evidence>
<evidence type="ECO:0000256" key="1">
    <source>
        <dbReference type="ARBA" id="ARBA00022553"/>
    </source>
</evidence>
<feature type="domain" description="Response regulatory" evidence="4">
    <location>
        <begin position="37"/>
        <end position="151"/>
    </location>
</feature>
<feature type="modified residue" description="4-aspartylphosphate" evidence="3">
    <location>
        <position position="86"/>
    </location>
</feature>
<dbReference type="CDD" id="cd17546">
    <property type="entry name" value="REC_hyHK_CKI1_RcsC-like"/>
    <property type="match status" value="1"/>
</dbReference>
<gene>
    <name evidence="5" type="ORF">EQG79_20685</name>
</gene>
<dbReference type="PANTHER" id="PTHR45339:SF1">
    <property type="entry name" value="HYBRID SIGNAL TRANSDUCTION HISTIDINE KINASE J"/>
    <property type="match status" value="1"/>
</dbReference>
<evidence type="ECO:0000256" key="2">
    <source>
        <dbReference type="ARBA" id="ARBA00023012"/>
    </source>
</evidence>
<dbReference type="InterPro" id="IPR001789">
    <property type="entry name" value="Sig_transdc_resp-reg_receiver"/>
</dbReference>
<keyword evidence="2" id="KW-0902">Two-component regulatory system</keyword>